<feature type="non-terminal residue" evidence="1">
    <location>
        <position position="292"/>
    </location>
</feature>
<gene>
    <name evidence="1" type="ORF">RPERSI_LOCUS7175</name>
</gene>
<protein>
    <submittedName>
        <fullName evidence="1">19648_t:CDS:1</fullName>
    </submittedName>
</protein>
<evidence type="ECO:0000313" key="1">
    <source>
        <dbReference type="EMBL" id="CAG8632596.1"/>
    </source>
</evidence>
<dbReference type="Proteomes" id="UP000789920">
    <property type="component" value="Unassembled WGS sequence"/>
</dbReference>
<evidence type="ECO:0000313" key="2">
    <source>
        <dbReference type="Proteomes" id="UP000789920"/>
    </source>
</evidence>
<reference evidence="1" key="1">
    <citation type="submission" date="2021-06" db="EMBL/GenBank/DDBJ databases">
        <authorList>
            <person name="Kallberg Y."/>
            <person name="Tangrot J."/>
            <person name="Rosling A."/>
        </authorList>
    </citation>
    <scope>NUCLEOTIDE SEQUENCE</scope>
    <source>
        <strain evidence="1">MA461A</strain>
    </source>
</reference>
<sequence>MSNSKDNLKEKQNFDFSDIYNSYDNNTTASEESNNKQDKVDNDINSKKLKHELIKQNSKYMVCTWYTDAKCNNIFVTNTEYFKEQYLQWHMERIDHKKVVYTHNKDQHNLAAHIYEDLCYLVELQIQNTNNNILPSSTSLLNLSVLTTTTQSSRSEYSSYINDYADKQFITAIARIIEEATLNELQTGLKARLLFLTKHYCINHCLALASKNVAEQTPYFETYDEIIRQLYITNLYQIINSVIGALLEDLQKADILLQLHRLSLVFQADYVSVSEITMQVNTIIESITTDFI</sequence>
<comment type="caution">
    <text evidence="1">The sequence shown here is derived from an EMBL/GenBank/DDBJ whole genome shotgun (WGS) entry which is preliminary data.</text>
</comment>
<organism evidence="1 2">
    <name type="scientific">Racocetra persica</name>
    <dbReference type="NCBI Taxonomy" id="160502"/>
    <lineage>
        <taxon>Eukaryota</taxon>
        <taxon>Fungi</taxon>
        <taxon>Fungi incertae sedis</taxon>
        <taxon>Mucoromycota</taxon>
        <taxon>Glomeromycotina</taxon>
        <taxon>Glomeromycetes</taxon>
        <taxon>Diversisporales</taxon>
        <taxon>Gigasporaceae</taxon>
        <taxon>Racocetra</taxon>
    </lineage>
</organism>
<proteinExistence type="predicted"/>
<name>A0ACA9N4U4_9GLOM</name>
<keyword evidence="2" id="KW-1185">Reference proteome</keyword>
<accession>A0ACA9N4U4</accession>
<dbReference type="EMBL" id="CAJVQC010011906">
    <property type="protein sequence ID" value="CAG8632596.1"/>
    <property type="molecule type" value="Genomic_DNA"/>
</dbReference>